<evidence type="ECO:0000313" key="8">
    <source>
        <dbReference type="Proteomes" id="UP000509636"/>
    </source>
</evidence>
<evidence type="ECO:0000256" key="5">
    <source>
        <dbReference type="ARBA" id="ARBA00023136"/>
    </source>
</evidence>
<evidence type="ECO:0000256" key="2">
    <source>
        <dbReference type="ARBA" id="ARBA00022475"/>
    </source>
</evidence>
<evidence type="ECO:0000313" key="7">
    <source>
        <dbReference type="EMBL" id="QKQ28722.1"/>
    </source>
</evidence>
<feature type="transmembrane region" description="Helical" evidence="6">
    <location>
        <begin position="102"/>
        <end position="122"/>
    </location>
</feature>
<feature type="transmembrane region" description="Helical" evidence="6">
    <location>
        <begin position="280"/>
        <end position="297"/>
    </location>
</feature>
<feature type="transmembrane region" description="Helical" evidence="6">
    <location>
        <begin position="194"/>
        <end position="211"/>
    </location>
</feature>
<dbReference type="AlphaFoldDB" id="A0A6N0I2I8"/>
<dbReference type="Proteomes" id="UP000509636">
    <property type="component" value="Chromosome"/>
</dbReference>
<feature type="transmembrane region" description="Helical" evidence="6">
    <location>
        <begin position="371"/>
        <end position="392"/>
    </location>
</feature>
<dbReference type="GO" id="GO:0005886">
    <property type="term" value="C:plasma membrane"/>
    <property type="evidence" value="ECO:0007669"/>
    <property type="project" value="UniProtKB-SubCell"/>
</dbReference>
<accession>A0A6N0I2I8</accession>
<keyword evidence="5 6" id="KW-0472">Membrane</keyword>
<feature type="transmembrane region" description="Helical" evidence="6">
    <location>
        <begin position="346"/>
        <end position="365"/>
    </location>
</feature>
<evidence type="ECO:0000256" key="6">
    <source>
        <dbReference type="SAM" id="Phobius"/>
    </source>
</evidence>
<keyword evidence="4 6" id="KW-1133">Transmembrane helix</keyword>
<dbReference type="InterPro" id="IPR050833">
    <property type="entry name" value="Poly_Biosynth_Transport"/>
</dbReference>
<keyword evidence="2" id="KW-1003">Cell membrane</keyword>
<reference evidence="7 8" key="1">
    <citation type="submission" date="2019-09" db="EMBL/GenBank/DDBJ databases">
        <title>FDA dAtabase for Regulatory Grade micrObial Sequences (FDA-ARGOS): Supporting development and validation of Infectious Disease Dx tests.</title>
        <authorList>
            <person name="Sciortino C."/>
            <person name="Tallon L."/>
            <person name="Sadzewicz L."/>
            <person name="Vavikolanu K."/>
            <person name="Mehta A."/>
            <person name="Aluvathingal J."/>
            <person name="Nadendla S."/>
            <person name="Nandy P."/>
            <person name="Geyer C."/>
            <person name="Yan Y."/>
            <person name="Sichtig H."/>
        </authorList>
    </citation>
    <scope>NUCLEOTIDE SEQUENCE [LARGE SCALE GENOMIC DNA]</scope>
    <source>
        <strain evidence="7 8">FDAARGOS_661</strain>
    </source>
</reference>
<feature type="transmembrane region" description="Helical" evidence="6">
    <location>
        <begin position="231"/>
        <end position="252"/>
    </location>
</feature>
<dbReference type="PANTHER" id="PTHR30250">
    <property type="entry name" value="PST FAMILY PREDICTED COLANIC ACID TRANSPORTER"/>
    <property type="match status" value="1"/>
</dbReference>
<feature type="transmembrane region" description="Helical" evidence="6">
    <location>
        <begin position="317"/>
        <end position="334"/>
    </location>
</feature>
<feature type="transmembrane region" description="Helical" evidence="6">
    <location>
        <begin position="156"/>
        <end position="174"/>
    </location>
</feature>
<keyword evidence="3 6" id="KW-0812">Transmembrane</keyword>
<evidence type="ECO:0000256" key="4">
    <source>
        <dbReference type="ARBA" id="ARBA00022989"/>
    </source>
</evidence>
<organism evidence="7 8">
    <name type="scientific">Staphylococcus hominis</name>
    <dbReference type="NCBI Taxonomy" id="1290"/>
    <lineage>
        <taxon>Bacteria</taxon>
        <taxon>Bacillati</taxon>
        <taxon>Bacillota</taxon>
        <taxon>Bacilli</taxon>
        <taxon>Bacillales</taxon>
        <taxon>Staphylococcaceae</taxon>
        <taxon>Staphylococcus</taxon>
    </lineage>
</organism>
<name>A0A6N0I2I8_STAHO</name>
<evidence type="ECO:0000256" key="3">
    <source>
        <dbReference type="ARBA" id="ARBA00022692"/>
    </source>
</evidence>
<evidence type="ECO:0000256" key="1">
    <source>
        <dbReference type="ARBA" id="ARBA00004651"/>
    </source>
</evidence>
<feature type="transmembrane region" description="Helical" evidence="6">
    <location>
        <begin position="79"/>
        <end position="96"/>
    </location>
</feature>
<feature type="transmembrane region" description="Helical" evidence="6">
    <location>
        <begin position="40"/>
        <end position="58"/>
    </location>
</feature>
<protein>
    <submittedName>
        <fullName evidence="7">Oligosaccharide flippase family protein</fullName>
    </submittedName>
</protein>
<feature type="transmembrane region" description="Helical" evidence="6">
    <location>
        <begin position="129"/>
        <end position="150"/>
    </location>
</feature>
<sequence>MSRLKNIGYTFIGNVTFSMIKWLILILIVKLTTPEQVGNYTFAMALTAPIILFTNMRLRLRYVVEDNLIFNNVRILRNVLNVFSILIILVVGAILFPQYLSYIILVAFTKILDLQSELYYAILHKKQNFKLISLMQIGKSIVIIIPFIVVTYFTKNVIYGLFEQILIQFLWLQFFEKRAIKYKEHEIDNYNKRLIFNIFLTGLPLGFVQMINSYNIMIPRYVIEGILSVKMVGVFASISYLLTIVDLFMNAISQNIIIKIKNFIQNKEYKKLTKYINRDVFLYSIVLGVIVIIPVYFLKDFIIGLLYGEFYRQFSNVLLIIVISIIFNFQSWMFDTTLMAFKAYRMQLVVSIPTMVVSIIASFILVHLFGIIGASLSVVLINCTQAIIKYIIIKILIKRATLNLETD</sequence>
<proteinExistence type="predicted"/>
<feature type="transmembrane region" description="Helical" evidence="6">
    <location>
        <begin position="7"/>
        <end position="28"/>
    </location>
</feature>
<comment type="subcellular location">
    <subcellularLocation>
        <location evidence="1">Cell membrane</location>
        <topology evidence="1">Multi-pass membrane protein</topology>
    </subcellularLocation>
</comment>
<dbReference type="PANTHER" id="PTHR30250:SF11">
    <property type="entry name" value="O-ANTIGEN TRANSPORTER-RELATED"/>
    <property type="match status" value="1"/>
</dbReference>
<gene>
    <name evidence="7" type="ORF">FOB69_03905</name>
</gene>
<dbReference type="EMBL" id="CP054550">
    <property type="protein sequence ID" value="QKQ28722.1"/>
    <property type="molecule type" value="Genomic_DNA"/>
</dbReference>